<protein>
    <submittedName>
        <fullName evidence="2">Uncharacterized protein</fullName>
    </submittedName>
</protein>
<feature type="transmembrane region" description="Helical" evidence="1">
    <location>
        <begin position="7"/>
        <end position="27"/>
    </location>
</feature>
<reference evidence="2" key="2">
    <citation type="journal article" date="2021" name="PeerJ">
        <title>Extensive microbial diversity within the chicken gut microbiome revealed by metagenomics and culture.</title>
        <authorList>
            <person name="Gilroy R."/>
            <person name="Ravi A."/>
            <person name="Getino M."/>
            <person name="Pursley I."/>
            <person name="Horton D.L."/>
            <person name="Alikhan N.F."/>
            <person name="Baker D."/>
            <person name="Gharbi K."/>
            <person name="Hall N."/>
            <person name="Watson M."/>
            <person name="Adriaenssens E.M."/>
            <person name="Foster-Nyarko E."/>
            <person name="Jarju S."/>
            <person name="Secka A."/>
            <person name="Antonio M."/>
            <person name="Oren A."/>
            <person name="Chaudhuri R.R."/>
            <person name="La Ragione R."/>
            <person name="Hildebrand F."/>
            <person name="Pallen M.J."/>
        </authorList>
    </citation>
    <scope>NUCLEOTIDE SEQUENCE</scope>
    <source>
        <strain evidence="2">ChiGjej1B1-19959</strain>
    </source>
</reference>
<keyword evidence="1" id="KW-1133">Transmembrane helix</keyword>
<keyword evidence="1" id="KW-0472">Membrane</keyword>
<keyword evidence="1" id="KW-0812">Transmembrane</keyword>
<gene>
    <name evidence="2" type="ORF">IAC53_02215</name>
</gene>
<comment type="caution">
    <text evidence="2">The sequence shown here is derived from an EMBL/GenBank/DDBJ whole genome shotgun (WGS) entry which is preliminary data.</text>
</comment>
<evidence type="ECO:0000313" key="2">
    <source>
        <dbReference type="EMBL" id="HIU35409.1"/>
    </source>
</evidence>
<evidence type="ECO:0000313" key="3">
    <source>
        <dbReference type="Proteomes" id="UP000824071"/>
    </source>
</evidence>
<accession>A0A9D1LD85</accession>
<evidence type="ECO:0000256" key="1">
    <source>
        <dbReference type="SAM" id="Phobius"/>
    </source>
</evidence>
<organism evidence="2 3">
    <name type="scientific">Candidatus Fimenecus excrementigallinarum</name>
    <dbReference type="NCBI Taxonomy" id="2840816"/>
    <lineage>
        <taxon>Bacteria</taxon>
        <taxon>Bacillati</taxon>
        <taxon>Bacillota</taxon>
        <taxon>Clostridia</taxon>
        <taxon>Candidatus Fimenecus</taxon>
    </lineage>
</organism>
<proteinExistence type="predicted"/>
<feature type="transmembrane region" description="Helical" evidence="1">
    <location>
        <begin position="33"/>
        <end position="50"/>
    </location>
</feature>
<dbReference type="Proteomes" id="UP000824071">
    <property type="component" value="Unassembled WGS sequence"/>
</dbReference>
<reference evidence="2" key="1">
    <citation type="submission" date="2020-10" db="EMBL/GenBank/DDBJ databases">
        <authorList>
            <person name="Gilroy R."/>
        </authorList>
    </citation>
    <scope>NUCLEOTIDE SEQUENCE</scope>
    <source>
        <strain evidence="2">ChiGjej1B1-19959</strain>
    </source>
</reference>
<name>A0A9D1LD85_9FIRM</name>
<dbReference type="EMBL" id="DVMW01000018">
    <property type="protein sequence ID" value="HIU35409.1"/>
    <property type="molecule type" value="Genomic_DNA"/>
</dbReference>
<dbReference type="AlphaFoldDB" id="A0A9D1LD85"/>
<sequence length="65" mass="7327">MNKRKLFLAIVFEIVFIAITLFGKFSNETYSEAIFIVGLIAVVVFPIGLIKDALADALHDWLNKK</sequence>